<sequence length="71" mass="8423">MTYIIIVGMLSNVGNDGDDQIEDYYNVITVLKSSALYQTSTIIFYYYYKTLNLYTISPYHFIMDNLFNLFY</sequence>
<dbReference type="AlphaFoldDB" id="A0A0B7BK09"/>
<dbReference type="EMBL" id="HACG01046382">
    <property type="protein sequence ID" value="CEK93247.1"/>
    <property type="molecule type" value="Transcribed_RNA"/>
</dbReference>
<gene>
    <name evidence="1" type="primary">ORF192965</name>
</gene>
<protein>
    <submittedName>
        <fullName evidence="1">Uncharacterized protein</fullName>
    </submittedName>
</protein>
<name>A0A0B7BK09_9EUPU</name>
<organism evidence="1">
    <name type="scientific">Arion vulgaris</name>
    <dbReference type="NCBI Taxonomy" id="1028688"/>
    <lineage>
        <taxon>Eukaryota</taxon>
        <taxon>Metazoa</taxon>
        <taxon>Spiralia</taxon>
        <taxon>Lophotrochozoa</taxon>
        <taxon>Mollusca</taxon>
        <taxon>Gastropoda</taxon>
        <taxon>Heterobranchia</taxon>
        <taxon>Euthyneura</taxon>
        <taxon>Panpulmonata</taxon>
        <taxon>Eupulmonata</taxon>
        <taxon>Stylommatophora</taxon>
        <taxon>Helicina</taxon>
        <taxon>Arionoidea</taxon>
        <taxon>Arionidae</taxon>
        <taxon>Arion</taxon>
    </lineage>
</organism>
<reference evidence="1" key="1">
    <citation type="submission" date="2014-12" db="EMBL/GenBank/DDBJ databases">
        <title>Insight into the proteome of Arion vulgaris.</title>
        <authorList>
            <person name="Aradska J."/>
            <person name="Bulat T."/>
            <person name="Smidak R."/>
            <person name="Sarate P."/>
            <person name="Gangsoo J."/>
            <person name="Sialana F."/>
            <person name="Bilban M."/>
            <person name="Lubec G."/>
        </authorList>
    </citation>
    <scope>NUCLEOTIDE SEQUENCE</scope>
    <source>
        <tissue evidence="1">Skin</tissue>
    </source>
</reference>
<accession>A0A0B7BK09</accession>
<evidence type="ECO:0000313" key="1">
    <source>
        <dbReference type="EMBL" id="CEK93247.1"/>
    </source>
</evidence>
<proteinExistence type="predicted"/>
<feature type="non-terminal residue" evidence="1">
    <location>
        <position position="71"/>
    </location>
</feature>